<protein>
    <recommendedName>
        <fullName evidence="1">Peptidase M15A C-terminal domain-containing protein</fullName>
    </recommendedName>
</protein>
<keyword evidence="3" id="KW-1185">Reference proteome</keyword>
<dbReference type="Pfam" id="PF08291">
    <property type="entry name" value="Peptidase_M15_3"/>
    <property type="match status" value="1"/>
</dbReference>
<organism evidence="2 3">
    <name type="scientific">Sporomusa silvacetica DSM 10669</name>
    <dbReference type="NCBI Taxonomy" id="1123289"/>
    <lineage>
        <taxon>Bacteria</taxon>
        <taxon>Bacillati</taxon>
        <taxon>Bacillota</taxon>
        <taxon>Negativicutes</taxon>
        <taxon>Selenomonadales</taxon>
        <taxon>Sporomusaceae</taxon>
        <taxon>Sporomusa</taxon>
    </lineage>
</organism>
<sequence>MGSKYFSDSELACKCCGQLPGNGIDERLLQVLDAIREAVGVPVSISCAYRCPSHNAEVGGVQNSQHVDGTAADVLLPDGMTVDQLAEVAEQCGADGIGRYYDSLFVHVDTRGYEARWADHD</sequence>
<feature type="domain" description="Peptidase M15A C-terminal" evidence="1">
    <location>
        <begin position="5"/>
        <end position="109"/>
    </location>
</feature>
<dbReference type="Proteomes" id="UP000216752">
    <property type="component" value="Chromosome"/>
</dbReference>
<gene>
    <name evidence="2" type="ORF">SPSIL_002760</name>
</gene>
<reference evidence="2" key="1">
    <citation type="submission" date="2024-05" db="EMBL/GenBank/DDBJ databases">
        <title>Isolation and characterization of Sporomusa carbonis sp. nov., a carboxydotrophic hydrogenogen in the genus of Sporomusa isolated from a charcoal burning pile.</title>
        <authorList>
            <person name="Boeer T."/>
            <person name="Rosenbaum F."/>
            <person name="Eysell L."/>
            <person name="Mueller V."/>
            <person name="Daniel R."/>
            <person name="Poehlein A."/>
        </authorList>
    </citation>
    <scope>NUCLEOTIDE SEQUENCE [LARGE SCALE GENOMIC DNA]</scope>
    <source>
        <strain evidence="2">DSM 10669</strain>
    </source>
</reference>
<dbReference type="InterPro" id="IPR013230">
    <property type="entry name" value="Peptidase_M15A_C"/>
</dbReference>
<dbReference type="EMBL" id="CP155573">
    <property type="protein sequence ID" value="XFO64186.1"/>
    <property type="molecule type" value="Genomic_DNA"/>
</dbReference>
<evidence type="ECO:0000313" key="3">
    <source>
        <dbReference type="Proteomes" id="UP000216752"/>
    </source>
</evidence>
<accession>A0ABZ3IET2</accession>
<name>A0ABZ3IET2_9FIRM</name>
<evidence type="ECO:0000259" key="1">
    <source>
        <dbReference type="Pfam" id="PF08291"/>
    </source>
</evidence>
<proteinExistence type="predicted"/>
<dbReference type="RefSeq" id="WP_094605325.1">
    <property type="nucleotide sequence ID" value="NZ_CP155573.1"/>
</dbReference>
<evidence type="ECO:0000313" key="2">
    <source>
        <dbReference type="EMBL" id="XFO64186.1"/>
    </source>
</evidence>
<dbReference type="InterPro" id="IPR009045">
    <property type="entry name" value="Zn_M74/Hedgehog-like"/>
</dbReference>
<dbReference type="SUPFAM" id="SSF55166">
    <property type="entry name" value="Hedgehog/DD-peptidase"/>
    <property type="match status" value="1"/>
</dbReference>
<dbReference type="Gene3D" id="3.30.1380.10">
    <property type="match status" value="1"/>
</dbReference>